<accession>A0A811L9Z1</accession>
<dbReference type="AlphaFoldDB" id="A0A811L9Z1"/>
<dbReference type="Pfam" id="PF10545">
    <property type="entry name" value="MADF_DNA_bdg"/>
    <property type="match status" value="1"/>
</dbReference>
<evidence type="ECO:0000256" key="1">
    <source>
        <dbReference type="SAM" id="MobiDB-lite"/>
    </source>
</evidence>
<protein>
    <recommendedName>
        <fullName evidence="2">MADF domain-containing protein</fullName>
    </recommendedName>
</protein>
<dbReference type="InterPro" id="IPR039353">
    <property type="entry name" value="TF_Adf1"/>
</dbReference>
<feature type="region of interest" description="Disordered" evidence="1">
    <location>
        <begin position="110"/>
        <end position="136"/>
    </location>
</feature>
<dbReference type="PANTHER" id="PTHR12243:SF67">
    <property type="entry name" value="COREPRESSOR OF PANGOLIN, ISOFORM A-RELATED"/>
    <property type="match status" value="1"/>
</dbReference>
<dbReference type="Proteomes" id="UP000614601">
    <property type="component" value="Unassembled WGS sequence"/>
</dbReference>
<feature type="domain" description="MADF" evidence="2">
    <location>
        <begin position="11"/>
        <end position="100"/>
    </location>
</feature>
<reference evidence="3" key="1">
    <citation type="submission" date="2020-09" db="EMBL/GenBank/DDBJ databases">
        <authorList>
            <person name="Kikuchi T."/>
        </authorList>
    </citation>
    <scope>NUCLEOTIDE SEQUENCE</scope>
    <source>
        <strain evidence="3">SH1</strain>
    </source>
</reference>
<dbReference type="EMBL" id="CAJFDH010000005">
    <property type="protein sequence ID" value="CAD5225163.1"/>
    <property type="molecule type" value="Genomic_DNA"/>
</dbReference>
<sequence length="281" mass="33233">MTMNQHDFNTLLIDFVREEDVLYRSQNLNFTNSAERHMAYERIAEKLRRHGATYEQTHRLNEKFLKLKWRYMKEYHQVEEGKQSSWPYYDSLAFLLPSVLELERKRMTNAEEAQNRDHPPPPQPMQTSQPPPAPPQQFVEVQTCEVLPTSSNGTKGRTAQKRKNPVMLEETDSRLMEKRRVTNQAFADFVACKLDEMPEPIRTYTERQIIDVVMSVHVETYQEISQSGVQQMHHNDREIPITNEVYHQNSINDQQFEHCQPINNTVRQRPARTPRKPKNDL</sequence>
<evidence type="ECO:0000259" key="2">
    <source>
        <dbReference type="PROSITE" id="PS51029"/>
    </source>
</evidence>
<evidence type="ECO:0000313" key="3">
    <source>
        <dbReference type="EMBL" id="CAD5225163.1"/>
    </source>
</evidence>
<gene>
    <name evidence="3" type="ORF">BOKJ2_LOCUS11441</name>
</gene>
<evidence type="ECO:0000313" key="4">
    <source>
        <dbReference type="Proteomes" id="UP000614601"/>
    </source>
</evidence>
<dbReference type="InterPro" id="IPR006578">
    <property type="entry name" value="MADF-dom"/>
</dbReference>
<name>A0A811L9Z1_9BILA</name>
<comment type="caution">
    <text evidence="3">The sequence shown here is derived from an EMBL/GenBank/DDBJ whole genome shotgun (WGS) entry which is preliminary data.</text>
</comment>
<feature type="compositionally biased region" description="Basic and acidic residues" evidence="1">
    <location>
        <begin position="110"/>
        <end position="119"/>
    </location>
</feature>
<dbReference type="PROSITE" id="PS51029">
    <property type="entry name" value="MADF"/>
    <property type="match status" value="1"/>
</dbReference>
<feature type="compositionally biased region" description="Pro residues" evidence="1">
    <location>
        <begin position="120"/>
        <end position="135"/>
    </location>
</feature>
<dbReference type="EMBL" id="CAJFCW020000005">
    <property type="protein sequence ID" value="CAG9120495.1"/>
    <property type="molecule type" value="Genomic_DNA"/>
</dbReference>
<dbReference type="SMART" id="SM00595">
    <property type="entry name" value="MADF"/>
    <property type="match status" value="1"/>
</dbReference>
<keyword evidence="4" id="KW-1185">Reference proteome</keyword>
<dbReference type="PANTHER" id="PTHR12243">
    <property type="entry name" value="MADF DOMAIN TRANSCRIPTION FACTOR"/>
    <property type="match status" value="1"/>
</dbReference>
<dbReference type="Proteomes" id="UP000783686">
    <property type="component" value="Unassembled WGS sequence"/>
</dbReference>
<dbReference type="OrthoDB" id="5984255at2759"/>
<proteinExistence type="predicted"/>
<organism evidence="3 4">
    <name type="scientific">Bursaphelenchus okinawaensis</name>
    <dbReference type="NCBI Taxonomy" id="465554"/>
    <lineage>
        <taxon>Eukaryota</taxon>
        <taxon>Metazoa</taxon>
        <taxon>Ecdysozoa</taxon>
        <taxon>Nematoda</taxon>
        <taxon>Chromadorea</taxon>
        <taxon>Rhabditida</taxon>
        <taxon>Tylenchina</taxon>
        <taxon>Tylenchomorpha</taxon>
        <taxon>Aphelenchoidea</taxon>
        <taxon>Aphelenchoididae</taxon>
        <taxon>Bursaphelenchus</taxon>
    </lineage>
</organism>